<dbReference type="Pfam" id="PF01867">
    <property type="entry name" value="Cas_Cas1"/>
    <property type="match status" value="1"/>
</dbReference>
<dbReference type="InterPro" id="IPR002729">
    <property type="entry name" value="CRISPR-assoc_Cas1"/>
</dbReference>
<keyword evidence="1 9" id="KW-0540">Nuclease</keyword>
<feature type="binding site" evidence="9">
    <location>
        <position position="220"/>
    </location>
    <ligand>
        <name>Mn(2+)</name>
        <dbReference type="ChEBI" id="CHEBI:29035"/>
    </ligand>
</feature>
<dbReference type="RefSeq" id="WP_109605223.1">
    <property type="nucleotide sequence ID" value="NZ_QGGI01000013.1"/>
</dbReference>
<keyword evidence="8 9" id="KW-0464">Manganese</keyword>
<dbReference type="Gene3D" id="3.100.10.20">
    <property type="entry name" value="CRISPR-associated endonuclease Cas1, N-terminal domain"/>
    <property type="match status" value="1"/>
</dbReference>
<dbReference type="EC" id="3.1.-.-" evidence="9"/>
<sequence>MKTKYLMSMGTLSRKDNSLDFKNEKGHNYIPITEIREIYLMNEISLNTKLLSFLSQNNIIVHYFDYYGFYRGTFFPKEHYISGKLLLKQINAYENKGILIAKKIVLAISINIYNTLYHYYRHGNNEIYDYLNYLKDDCKNKIEKSKTINNLLAVEGEIWQLFYKNIKYIINQNIDFSRRVKRPPDNPMNAMISFGNSLLYTKTITQIYHTHLNQSISYLHELSKSRFSLSLDLSEAFKPIIVFKTIFDLINNKKINLKEHFNKKVNYCVLNEKGKEIFLINFEKRLDNKFDHKSLKRKISYNSAIKYDGYKLIKFLLEEKDFMFFNDKEKK</sequence>
<dbReference type="GO" id="GO:0046872">
    <property type="term" value="F:metal ion binding"/>
    <property type="evidence" value="ECO:0007669"/>
    <property type="project" value="UniProtKB-UniRule"/>
</dbReference>
<evidence type="ECO:0000256" key="6">
    <source>
        <dbReference type="ARBA" id="ARBA00023118"/>
    </source>
</evidence>
<dbReference type="PANTHER" id="PTHR43219">
    <property type="entry name" value="CRISPR-ASSOCIATED ENDONUCLEASE CAS1"/>
    <property type="match status" value="1"/>
</dbReference>
<organism evidence="10 11">
    <name type="scientific">Oceanotoga teriensis</name>
    <dbReference type="NCBI Taxonomy" id="515440"/>
    <lineage>
        <taxon>Bacteria</taxon>
        <taxon>Thermotogati</taxon>
        <taxon>Thermotogota</taxon>
        <taxon>Thermotogae</taxon>
        <taxon>Petrotogales</taxon>
        <taxon>Petrotogaceae</taxon>
        <taxon>Oceanotoga</taxon>
    </lineage>
</organism>
<dbReference type="PANTHER" id="PTHR43219:SF1">
    <property type="entry name" value="CRISPR-ASSOCIATED ENDONUCLEASE CAS1"/>
    <property type="match status" value="1"/>
</dbReference>
<dbReference type="InterPro" id="IPR042206">
    <property type="entry name" value="CRISPR-assoc_Cas1_C"/>
</dbReference>
<dbReference type="InterPro" id="IPR042211">
    <property type="entry name" value="CRISPR-assoc_Cas1_N"/>
</dbReference>
<reference evidence="10 11" key="1">
    <citation type="submission" date="2018-05" db="EMBL/GenBank/DDBJ databases">
        <title>Genomic Encyclopedia of Type Strains, Phase IV (KMG-IV): sequencing the most valuable type-strain genomes for metagenomic binning, comparative biology and taxonomic classification.</title>
        <authorList>
            <person name="Goeker M."/>
        </authorList>
    </citation>
    <scope>NUCLEOTIDE SEQUENCE [LARGE SCALE GENOMIC DNA]</scope>
    <source>
        <strain evidence="10 11">DSM 24906</strain>
    </source>
</reference>
<comment type="function">
    <text evidence="9">CRISPR (clustered regularly interspaced short palindromic repeat), is an adaptive immune system that provides protection against mobile genetic elements (viruses, transposable elements and conjugative plasmids). CRISPR clusters contain spacers, sequences complementary to antecedent mobile elements, and target invading nucleic acids. CRISPR clusters are transcribed and processed into CRISPR RNA (crRNA). Acts as a dsDNA endonuclease. Involved in the integration of spacer DNA into the CRISPR cassette.</text>
</comment>
<proteinExistence type="inferred from homology"/>
<evidence type="ECO:0000256" key="7">
    <source>
        <dbReference type="ARBA" id="ARBA00023125"/>
    </source>
</evidence>
<dbReference type="HAMAP" id="MF_01470">
    <property type="entry name" value="Cas1"/>
    <property type="match status" value="1"/>
</dbReference>
<evidence type="ECO:0000256" key="3">
    <source>
        <dbReference type="ARBA" id="ARBA00022759"/>
    </source>
</evidence>
<dbReference type="GO" id="GO:0003677">
    <property type="term" value="F:DNA binding"/>
    <property type="evidence" value="ECO:0007669"/>
    <property type="project" value="UniProtKB-KW"/>
</dbReference>
<keyword evidence="2 9" id="KW-0479">Metal-binding</keyword>
<comment type="similarity">
    <text evidence="9">Belongs to the CRISPR-associated endonuclease Cas1 family.</text>
</comment>
<accession>A0AA45HI31</accession>
<feature type="binding site" evidence="9">
    <location>
        <position position="235"/>
    </location>
    <ligand>
        <name>Mn(2+)</name>
        <dbReference type="ChEBI" id="CHEBI:29035"/>
    </ligand>
</feature>
<dbReference type="GO" id="GO:0004520">
    <property type="term" value="F:DNA endonuclease activity"/>
    <property type="evidence" value="ECO:0007669"/>
    <property type="project" value="InterPro"/>
</dbReference>
<keyword evidence="5 9" id="KW-0460">Magnesium</keyword>
<dbReference type="EMBL" id="QGGI01000013">
    <property type="protein sequence ID" value="PWJ90021.1"/>
    <property type="molecule type" value="Genomic_DNA"/>
</dbReference>
<dbReference type="GO" id="GO:0051607">
    <property type="term" value="P:defense response to virus"/>
    <property type="evidence" value="ECO:0007669"/>
    <property type="project" value="UniProtKB-UniRule"/>
</dbReference>
<evidence type="ECO:0000256" key="5">
    <source>
        <dbReference type="ARBA" id="ARBA00022842"/>
    </source>
</evidence>
<dbReference type="Gene3D" id="1.20.120.920">
    <property type="entry name" value="CRISPR-associated endonuclease Cas1, C-terminal domain"/>
    <property type="match status" value="1"/>
</dbReference>
<dbReference type="NCBIfam" id="TIGR03641">
    <property type="entry name" value="cas1_HMARI"/>
    <property type="match status" value="1"/>
</dbReference>
<keyword evidence="6 9" id="KW-0051">Antiviral defense</keyword>
<evidence type="ECO:0000256" key="9">
    <source>
        <dbReference type="HAMAP-Rule" id="MF_01470"/>
    </source>
</evidence>
<dbReference type="GO" id="GO:0016787">
    <property type="term" value="F:hydrolase activity"/>
    <property type="evidence" value="ECO:0007669"/>
    <property type="project" value="UniProtKB-KW"/>
</dbReference>
<evidence type="ECO:0000256" key="2">
    <source>
        <dbReference type="ARBA" id="ARBA00022723"/>
    </source>
</evidence>
<keyword evidence="3 9" id="KW-0255">Endonuclease</keyword>
<name>A0AA45HI31_9BACT</name>
<comment type="cofactor">
    <cofactor evidence="9">
        <name>Mg(2+)</name>
        <dbReference type="ChEBI" id="CHEBI:18420"/>
    </cofactor>
    <cofactor evidence="9">
        <name>Mn(2+)</name>
        <dbReference type="ChEBI" id="CHEBI:29035"/>
    </cofactor>
</comment>
<gene>
    <name evidence="9" type="primary">cas1</name>
    <name evidence="10" type="ORF">C7380_1139</name>
</gene>
<evidence type="ECO:0000313" key="10">
    <source>
        <dbReference type="EMBL" id="PWJ90021.1"/>
    </source>
</evidence>
<keyword evidence="4 9" id="KW-0378">Hydrolase</keyword>
<dbReference type="Proteomes" id="UP000245921">
    <property type="component" value="Unassembled WGS sequence"/>
</dbReference>
<keyword evidence="11" id="KW-1185">Reference proteome</keyword>
<comment type="caution">
    <text evidence="10">The sequence shown here is derived from an EMBL/GenBank/DDBJ whole genome shotgun (WGS) entry which is preliminary data.</text>
</comment>
<feature type="binding site" evidence="9">
    <location>
        <position position="155"/>
    </location>
    <ligand>
        <name>Mn(2+)</name>
        <dbReference type="ChEBI" id="CHEBI:29035"/>
    </ligand>
</feature>
<protein>
    <recommendedName>
        <fullName evidence="9">CRISPR-associated endonuclease Cas1</fullName>
        <ecNumber evidence="9">3.1.-.-</ecNumber>
    </recommendedName>
</protein>
<evidence type="ECO:0000313" key="11">
    <source>
        <dbReference type="Proteomes" id="UP000245921"/>
    </source>
</evidence>
<comment type="subunit">
    <text evidence="9">Homodimer, forms a heterotetramer with a Cas2 homodimer.</text>
</comment>
<keyword evidence="7 9" id="KW-0238">DNA-binding</keyword>
<dbReference type="InterPro" id="IPR019858">
    <property type="entry name" value="CRISPR-assoc_Cas1_HMARI/TNEAP"/>
</dbReference>
<evidence type="ECO:0000256" key="4">
    <source>
        <dbReference type="ARBA" id="ARBA00022801"/>
    </source>
</evidence>
<evidence type="ECO:0000256" key="8">
    <source>
        <dbReference type="ARBA" id="ARBA00023211"/>
    </source>
</evidence>
<dbReference type="GO" id="GO:0043571">
    <property type="term" value="P:maintenance of CRISPR repeat elements"/>
    <property type="evidence" value="ECO:0007669"/>
    <property type="project" value="UniProtKB-UniRule"/>
</dbReference>
<evidence type="ECO:0000256" key="1">
    <source>
        <dbReference type="ARBA" id="ARBA00022722"/>
    </source>
</evidence>
<dbReference type="AlphaFoldDB" id="A0AA45HI31"/>
<dbReference type="NCBIfam" id="TIGR00287">
    <property type="entry name" value="cas1"/>
    <property type="match status" value="1"/>
</dbReference>